<proteinExistence type="predicted"/>
<feature type="compositionally biased region" description="Basic and acidic residues" evidence="1">
    <location>
        <begin position="7"/>
        <end position="20"/>
    </location>
</feature>
<evidence type="ECO:0000313" key="2">
    <source>
        <dbReference type="EMBL" id="TDO30220.1"/>
    </source>
</evidence>
<feature type="compositionally biased region" description="Polar residues" evidence="1">
    <location>
        <begin position="22"/>
        <end position="41"/>
    </location>
</feature>
<evidence type="ECO:0000256" key="1">
    <source>
        <dbReference type="SAM" id="MobiDB-lite"/>
    </source>
</evidence>
<gene>
    <name evidence="2" type="ORF">EV643_13919</name>
</gene>
<sequence>MSSVRLTKRDKLTTEEDRKRSYQATFETPSGQFTLTRSYQSDPKPVQTLGHSK</sequence>
<feature type="region of interest" description="Disordered" evidence="1">
    <location>
        <begin position="1"/>
        <end position="53"/>
    </location>
</feature>
<accession>A0A4R6J4B3</accession>
<dbReference type="AlphaFoldDB" id="A0A4R6J4B3"/>
<comment type="caution">
    <text evidence="2">The sequence shown here is derived from an EMBL/GenBank/DDBJ whole genome shotgun (WGS) entry which is preliminary data.</text>
</comment>
<dbReference type="EMBL" id="SNWQ01000039">
    <property type="protein sequence ID" value="TDO30220.1"/>
    <property type="molecule type" value="Genomic_DNA"/>
</dbReference>
<reference evidence="2 3" key="1">
    <citation type="submission" date="2019-03" db="EMBL/GenBank/DDBJ databases">
        <title>Genomic Encyclopedia of Type Strains, Phase III (KMG-III): the genomes of soil and plant-associated and newly described type strains.</title>
        <authorList>
            <person name="Whitman W."/>
        </authorList>
    </citation>
    <scope>NUCLEOTIDE SEQUENCE [LARGE SCALE GENOMIC DNA]</scope>
    <source>
        <strain evidence="2 3">VKM Ac-2527</strain>
    </source>
</reference>
<dbReference type="Proteomes" id="UP000295388">
    <property type="component" value="Unassembled WGS sequence"/>
</dbReference>
<keyword evidence="3" id="KW-1185">Reference proteome</keyword>
<protein>
    <submittedName>
        <fullName evidence="2">Uncharacterized protein</fullName>
    </submittedName>
</protein>
<name>A0A4R6J4B3_9ACTN</name>
<evidence type="ECO:0000313" key="3">
    <source>
        <dbReference type="Proteomes" id="UP000295388"/>
    </source>
</evidence>
<organism evidence="2 3">
    <name type="scientific">Kribbella caucasensis</name>
    <dbReference type="NCBI Taxonomy" id="2512215"/>
    <lineage>
        <taxon>Bacteria</taxon>
        <taxon>Bacillati</taxon>
        <taxon>Actinomycetota</taxon>
        <taxon>Actinomycetes</taxon>
        <taxon>Propionibacteriales</taxon>
        <taxon>Kribbellaceae</taxon>
        <taxon>Kribbella</taxon>
    </lineage>
</organism>